<reference evidence="6 7" key="1">
    <citation type="submission" date="2018-06" db="EMBL/GenBank/DDBJ databases">
        <title>Genomic Encyclopedia of Archaeal and Bacterial Type Strains, Phase II (KMG-II): from individual species to whole genera.</title>
        <authorList>
            <person name="Goeker M."/>
        </authorList>
    </citation>
    <scope>NUCLEOTIDE SEQUENCE [LARGE SCALE GENOMIC DNA]</scope>
    <source>
        <strain evidence="6 7">ATCC BAA-1881</strain>
    </source>
</reference>
<evidence type="ECO:0000256" key="3">
    <source>
        <dbReference type="ARBA" id="ARBA00023002"/>
    </source>
</evidence>
<evidence type="ECO:0000259" key="5">
    <source>
        <dbReference type="Pfam" id="PF00296"/>
    </source>
</evidence>
<dbReference type="GO" id="GO:0008726">
    <property type="term" value="F:alkanesulfonate monooxygenase activity"/>
    <property type="evidence" value="ECO:0007669"/>
    <property type="project" value="TreeGrafter"/>
</dbReference>
<evidence type="ECO:0000313" key="6">
    <source>
        <dbReference type="EMBL" id="PZW26126.1"/>
    </source>
</evidence>
<accession>A0A326U6N5</accession>
<dbReference type="Gene3D" id="3.20.20.30">
    <property type="entry name" value="Luciferase-like domain"/>
    <property type="match status" value="1"/>
</dbReference>
<dbReference type="RefSeq" id="WP_111324423.1">
    <property type="nucleotide sequence ID" value="NZ_BIFX01000003.1"/>
</dbReference>
<sequence length="264" mass="29571">MTHTSPTHPIRVGVQLHPQHTSYEDFAQAVRAVEELGVDSIWNWDHFFPLTGDPQGNHFEAWTLLTAMATLTKRARIGCLVTCNTYRNPALLSDMAKTVDHISGGRLILGIGAGWFERDFKEFGYHFDTPGRRLAALEEGLSIIKERWEVDAPKPIQTPIPILVGGSGEKKTLRLAAKYANIWHGFGDAATLTRKMEVLDSWCKEIGRDPKEIERSSGTDADDSDTTRDALLRAGVTHLIISVGAPWDFEPVEKLVRWRDSRRG</sequence>
<dbReference type="InterPro" id="IPR022480">
    <property type="entry name" value="F420_MSMEG2906"/>
</dbReference>
<dbReference type="SUPFAM" id="SSF51679">
    <property type="entry name" value="Bacterial luciferase-like"/>
    <property type="match status" value="1"/>
</dbReference>
<gene>
    <name evidence="6" type="ORF">EI42_04085</name>
</gene>
<dbReference type="EMBL" id="QKUF01000016">
    <property type="protein sequence ID" value="PZW26126.1"/>
    <property type="molecule type" value="Genomic_DNA"/>
</dbReference>
<protein>
    <submittedName>
        <fullName evidence="6">Putative F420-dependent oxidoreductase</fullName>
    </submittedName>
</protein>
<organism evidence="6 7">
    <name type="scientific">Thermosporothrix hazakensis</name>
    <dbReference type="NCBI Taxonomy" id="644383"/>
    <lineage>
        <taxon>Bacteria</taxon>
        <taxon>Bacillati</taxon>
        <taxon>Chloroflexota</taxon>
        <taxon>Ktedonobacteria</taxon>
        <taxon>Ktedonobacterales</taxon>
        <taxon>Thermosporotrichaceae</taxon>
        <taxon>Thermosporothrix</taxon>
    </lineage>
</organism>
<dbReference type="InterPro" id="IPR050172">
    <property type="entry name" value="SsuD_RutA_monooxygenase"/>
</dbReference>
<dbReference type="Proteomes" id="UP000248806">
    <property type="component" value="Unassembled WGS sequence"/>
</dbReference>
<keyword evidence="7" id="KW-1185">Reference proteome</keyword>
<proteinExistence type="predicted"/>
<keyword evidence="2" id="KW-0288">FMN</keyword>
<dbReference type="PANTHER" id="PTHR42847">
    <property type="entry name" value="ALKANESULFONATE MONOOXYGENASE"/>
    <property type="match status" value="1"/>
</dbReference>
<evidence type="ECO:0000256" key="4">
    <source>
        <dbReference type="ARBA" id="ARBA00023033"/>
    </source>
</evidence>
<evidence type="ECO:0000256" key="2">
    <source>
        <dbReference type="ARBA" id="ARBA00022643"/>
    </source>
</evidence>
<evidence type="ECO:0000256" key="1">
    <source>
        <dbReference type="ARBA" id="ARBA00022630"/>
    </source>
</evidence>
<dbReference type="OrthoDB" id="4029802at2"/>
<dbReference type="AlphaFoldDB" id="A0A326U6N5"/>
<dbReference type="InterPro" id="IPR036661">
    <property type="entry name" value="Luciferase-like_sf"/>
</dbReference>
<keyword evidence="1" id="KW-0285">Flavoprotein</keyword>
<dbReference type="InterPro" id="IPR011251">
    <property type="entry name" value="Luciferase-like_dom"/>
</dbReference>
<dbReference type="CDD" id="cd01097">
    <property type="entry name" value="Tetrahydromethanopterin_reductase"/>
    <property type="match status" value="1"/>
</dbReference>
<keyword evidence="4" id="KW-0503">Monooxygenase</keyword>
<evidence type="ECO:0000313" key="7">
    <source>
        <dbReference type="Proteomes" id="UP000248806"/>
    </source>
</evidence>
<comment type="caution">
    <text evidence="6">The sequence shown here is derived from an EMBL/GenBank/DDBJ whole genome shotgun (WGS) entry which is preliminary data.</text>
</comment>
<feature type="domain" description="Luciferase-like" evidence="5">
    <location>
        <begin position="9"/>
        <end position="218"/>
    </location>
</feature>
<dbReference type="NCBIfam" id="TIGR03856">
    <property type="entry name" value="F420_MSMEG_2906"/>
    <property type="match status" value="1"/>
</dbReference>
<name>A0A326U6N5_THEHA</name>
<dbReference type="PANTHER" id="PTHR42847:SF8">
    <property type="entry name" value="CONSERVED PROTEIN"/>
    <property type="match status" value="1"/>
</dbReference>
<dbReference type="Pfam" id="PF00296">
    <property type="entry name" value="Bac_luciferase"/>
    <property type="match status" value="1"/>
</dbReference>
<keyword evidence="3" id="KW-0560">Oxidoreductase</keyword>
<dbReference type="GO" id="GO:0046306">
    <property type="term" value="P:alkanesulfonate catabolic process"/>
    <property type="evidence" value="ECO:0007669"/>
    <property type="project" value="TreeGrafter"/>
</dbReference>